<dbReference type="Gene3D" id="3.30.70.270">
    <property type="match status" value="1"/>
</dbReference>
<dbReference type="Proteomes" id="UP000190951">
    <property type="component" value="Chromosome"/>
</dbReference>
<proteinExistence type="predicted"/>
<dbReference type="GO" id="GO:0052621">
    <property type="term" value="F:diguanylate cyclase activity"/>
    <property type="evidence" value="ECO:0007669"/>
    <property type="project" value="TreeGrafter"/>
</dbReference>
<dbReference type="FunFam" id="3.30.70.270:FF:000001">
    <property type="entry name" value="Diguanylate cyclase domain protein"/>
    <property type="match status" value="1"/>
</dbReference>
<dbReference type="InterPro" id="IPR011009">
    <property type="entry name" value="Kinase-like_dom_sf"/>
</dbReference>
<evidence type="ECO:0000313" key="2">
    <source>
        <dbReference type="EMBL" id="URZ12654.1"/>
    </source>
</evidence>
<dbReference type="PANTHER" id="PTHR45138:SF9">
    <property type="entry name" value="DIGUANYLATE CYCLASE DGCM-RELATED"/>
    <property type="match status" value="1"/>
</dbReference>
<dbReference type="SUPFAM" id="SSF52540">
    <property type="entry name" value="P-loop containing nucleoside triphosphate hydrolases"/>
    <property type="match status" value="1"/>
</dbReference>
<dbReference type="SUPFAM" id="SSF48452">
    <property type="entry name" value="TPR-like"/>
    <property type="match status" value="1"/>
</dbReference>
<dbReference type="PROSITE" id="PS50887">
    <property type="entry name" value="GGDEF"/>
    <property type="match status" value="1"/>
</dbReference>
<dbReference type="InterPro" id="IPR011990">
    <property type="entry name" value="TPR-like_helical_dom_sf"/>
</dbReference>
<dbReference type="InterPro" id="IPR027417">
    <property type="entry name" value="P-loop_NTPase"/>
</dbReference>
<organism evidence="2 3">
    <name type="scientific">Clostridium felsineum</name>
    <dbReference type="NCBI Taxonomy" id="36839"/>
    <lineage>
        <taxon>Bacteria</taxon>
        <taxon>Bacillati</taxon>
        <taxon>Bacillota</taxon>
        <taxon>Clostridia</taxon>
        <taxon>Eubacteriales</taxon>
        <taxon>Clostridiaceae</taxon>
        <taxon>Clostridium</taxon>
    </lineage>
</organism>
<dbReference type="InterPro" id="IPR041664">
    <property type="entry name" value="AAA_16"/>
</dbReference>
<dbReference type="EMBL" id="CP096983">
    <property type="protein sequence ID" value="URZ12654.1"/>
    <property type="molecule type" value="Genomic_DNA"/>
</dbReference>
<protein>
    <submittedName>
        <fullName evidence="2">Uncharacterized protein</fullName>
    </submittedName>
</protein>
<dbReference type="InterPro" id="IPR000719">
    <property type="entry name" value="Prot_kinase_dom"/>
</dbReference>
<gene>
    <name evidence="2" type="ORF">CROST_033770</name>
</gene>
<dbReference type="GO" id="GO:0004672">
    <property type="term" value="F:protein kinase activity"/>
    <property type="evidence" value="ECO:0007669"/>
    <property type="project" value="InterPro"/>
</dbReference>
<dbReference type="InterPro" id="IPR043128">
    <property type="entry name" value="Rev_trsase/Diguanyl_cyclase"/>
</dbReference>
<evidence type="ECO:0000256" key="1">
    <source>
        <dbReference type="ARBA" id="ARBA00004167"/>
    </source>
</evidence>
<dbReference type="Pfam" id="PF00990">
    <property type="entry name" value="GGDEF"/>
    <property type="match status" value="1"/>
</dbReference>
<dbReference type="GO" id="GO:0016020">
    <property type="term" value="C:membrane"/>
    <property type="evidence" value="ECO:0007669"/>
    <property type="project" value="UniProtKB-SubCell"/>
</dbReference>
<dbReference type="PROSITE" id="PS50011">
    <property type="entry name" value="PROTEIN_KINASE_DOM"/>
    <property type="match status" value="1"/>
</dbReference>
<dbReference type="InterPro" id="IPR000160">
    <property type="entry name" value="GGDEF_dom"/>
</dbReference>
<dbReference type="PANTHER" id="PTHR45138">
    <property type="entry name" value="REGULATORY COMPONENTS OF SENSORY TRANSDUCTION SYSTEM"/>
    <property type="match status" value="1"/>
</dbReference>
<dbReference type="STRING" id="84029.CROST_40930"/>
<dbReference type="Gene3D" id="3.30.200.20">
    <property type="entry name" value="Phosphorylase Kinase, domain 1"/>
    <property type="match status" value="1"/>
</dbReference>
<dbReference type="Pfam" id="PF13191">
    <property type="entry name" value="AAA_16"/>
    <property type="match status" value="1"/>
</dbReference>
<dbReference type="GO" id="GO:0005524">
    <property type="term" value="F:ATP binding"/>
    <property type="evidence" value="ECO:0007669"/>
    <property type="project" value="InterPro"/>
</dbReference>
<dbReference type="NCBIfam" id="TIGR00254">
    <property type="entry name" value="GGDEF"/>
    <property type="match status" value="1"/>
</dbReference>
<dbReference type="SMART" id="SM00220">
    <property type="entry name" value="S_TKc"/>
    <property type="match status" value="1"/>
</dbReference>
<dbReference type="SMART" id="SM00267">
    <property type="entry name" value="GGDEF"/>
    <property type="match status" value="1"/>
</dbReference>
<accession>A0A1S8MBX3</accession>
<reference evidence="2 3" key="1">
    <citation type="submission" date="2022-04" db="EMBL/GenBank/DDBJ databases">
        <title>Genome sequence of C. roseum typestrain.</title>
        <authorList>
            <person name="Poehlein A."/>
            <person name="Schoch T."/>
            <person name="Duerre P."/>
            <person name="Daniel R."/>
        </authorList>
    </citation>
    <scope>NUCLEOTIDE SEQUENCE [LARGE SCALE GENOMIC DNA]</scope>
    <source>
        <strain evidence="2 3">DSM 7320</strain>
    </source>
</reference>
<dbReference type="Gene3D" id="1.10.510.10">
    <property type="entry name" value="Transferase(Phosphotransferase) domain 1"/>
    <property type="match status" value="1"/>
</dbReference>
<dbReference type="RefSeq" id="WP_077833217.1">
    <property type="nucleotide sequence ID" value="NZ_CP096983.1"/>
</dbReference>
<dbReference type="Gene3D" id="3.40.50.300">
    <property type="entry name" value="P-loop containing nucleotide triphosphate hydrolases"/>
    <property type="match status" value="1"/>
</dbReference>
<name>A0A1S8MBX3_9CLOT</name>
<dbReference type="InterPro" id="IPR029016">
    <property type="entry name" value="GAF-like_dom_sf"/>
</dbReference>
<keyword evidence="3" id="KW-1185">Reference proteome</keyword>
<dbReference type="Gene3D" id="1.25.40.10">
    <property type="entry name" value="Tetratricopeptide repeat domain"/>
    <property type="match status" value="1"/>
</dbReference>
<dbReference type="InterPro" id="IPR050469">
    <property type="entry name" value="Diguanylate_Cyclase"/>
</dbReference>
<dbReference type="KEGG" id="crw:CROST_033770"/>
<dbReference type="InterPro" id="IPR029787">
    <property type="entry name" value="Nucleotide_cyclase"/>
</dbReference>
<dbReference type="SUPFAM" id="SSF56112">
    <property type="entry name" value="Protein kinase-like (PK-like)"/>
    <property type="match status" value="1"/>
</dbReference>
<sequence>MNIINNRYRIINTIDKKQIFSSFEVTDILRNDSNLKLNIIELRNIPNNTKNHIKNEFINLVNLNENYIYKLYSLNVISTIDNKTEDDKRWYYTCEICKESSRLVEVIDNLEENDIIDIFVQICIAIQYLNNSGYAYRNINSKNIYIKRQNGKVNIKLNDLISSELEKIKENYAGKREWFQFDFKLDYGEKYSEIVSNEIRDLGILLFELCKSKFSSNTKINNSLELQHNVNKAVTIKNPHKEFEMKIIPIINKMICNTSERYTNIKAIVEDINIVFSRRYNIYDVKAFEKLNYNVKIVGRDGPINKVLNLCSIFKNVVNKSNLFIVHGKSGIGKTRFLKEIRYFFKFNMDNVYCSFGNRDNITRNIFDEILKQILTSYDTRIIKSYEREIGKKIINKLKDSKNITTEEEKIDLFDKCINFMNVMASKKRLVIIVDNVDKVDELSTDFIKYFYEKVRNTKNIVFMFSYLDEIIYTNNDVGQFISSFKVNFTDIILNELNFVSTNELIKEVLGTSILPRDFSKKIFEKTKGNPGFIIEVLKGLYVRKYIYVSKDNGLWVTSYDKINEIPIHSSLVKNIQNQINDMCGFELEIVNAMCIFNIGLKLETIKMFFKEYDGENIEEIIRKLLKRGIIEAIEEDSDTYYAIANKTIKAALTDRMDEEYKSSINERAAEVLEKSNPSKYKEEILFHFEKSLNVKKIIEYYLNKYQYPIYIKNKREVVSKIKKLVKTIRNNTTLSGIKLLIILGDLLFLDEKDREAQEYYKLSEKLLHERKEYEIQFQVLKRLVRMLQNNSQLKESRIYIYRQEELLRNWYNLELELLIYTEEAFNFYLTKEFERAISICNNVIDKCTHDMEDVKFYAYYVLSNSYIEKGDMKQAEKYSKMCSDKRYLKDNLPYVLDSLNNIAYIYGNYYEEYLQCKNYLFRVFQIATHFNYSHFKLLSLSQIATLDFKQGSYKEAYNGFENVLGLSEKINDKYIELYCYCRLCKVCLVMYDIEEAYEYFLKASTRIDDLKNYLDLMGVYYSAAVEIYLKMGMPEKAKEYMKEFKDKCGSQNIKKIDEVVGYYIDYLIDSNETAITTFRKALSGMDFTNKNVNSIVIIVQIAIIVYWKKDLEMFNDIYIMLSRCNIKNKLVRDCIGIIRTLNLSNEEMLKYAINTLRKCENDIKISKFLYVNICNYYLKSGSYIRAINYCFEYIDFMWNYYLKVPDKYKENFVRCYKIKNDLREYIDIINNYMGQKIVDEKSVEGILSKEGIEKFYENTDLKKLFYTKQLKKDLKKYYFSFIPRKVNSRINVMRNQVESSVINIQNILKYLKYSLIAKKIYFIVMPTQTEDTVVFTHNQNFVDNNIIKENTIIYNVSSKRNPIFIKRVGLKPNMELEENIKAVICIPVYTVLSNLNKRNNKEITGILYIESDKILNNFNVNAINKCIEFNGLISLNVDKYRLKMSSTIDVLTGTMTRRHLEIYMDDLLDENRNFIKEFTVLMYDLDNFKAINDKFGHGTGDLVLKEVSKIVMNNIEEKSVCARYGGEEFIVILPNHNVLKAYEVADKIRRRIDKAKILGNKRSVTISIGLVAYPDMAISKEEIFEKVDKALYIAKNTGRNKCVIWNERFNYKARATNKITGIVTGNPVKDSRNVLVTVEFIEMLKSSISTEEKIFNALGRLVEFFEATYCTIILLKDKKVSNVYTRKIFKSDFIKKTYINDKIVREVLEKKIGVYMIDWDNISGFDETTGMPDWDSIMVIPLINKGIINGILYFKVPAKIKEFNFEEFNFASAISNIVAALF</sequence>
<dbReference type="SUPFAM" id="SSF55073">
    <property type="entry name" value="Nucleotide cyclase"/>
    <property type="match status" value="1"/>
</dbReference>
<dbReference type="CDD" id="cd01949">
    <property type="entry name" value="GGDEF"/>
    <property type="match status" value="1"/>
</dbReference>
<evidence type="ECO:0000313" key="3">
    <source>
        <dbReference type="Proteomes" id="UP000190951"/>
    </source>
</evidence>
<comment type="subcellular location">
    <subcellularLocation>
        <location evidence="1">Membrane</location>
        <topology evidence="1">Single-pass membrane protein</topology>
    </subcellularLocation>
</comment>
<dbReference type="SUPFAM" id="SSF55781">
    <property type="entry name" value="GAF domain-like"/>
    <property type="match status" value="1"/>
</dbReference>
<dbReference type="Gene3D" id="3.30.450.40">
    <property type="match status" value="1"/>
</dbReference>